<keyword evidence="3" id="KW-1185">Reference proteome</keyword>
<dbReference type="Gene3D" id="3.40.50.150">
    <property type="entry name" value="Vaccinia Virus protein VP39"/>
    <property type="match status" value="1"/>
</dbReference>
<dbReference type="InterPro" id="IPR029063">
    <property type="entry name" value="SAM-dependent_MTases_sf"/>
</dbReference>
<evidence type="ECO:0000259" key="1">
    <source>
        <dbReference type="Pfam" id="PF08241"/>
    </source>
</evidence>
<evidence type="ECO:0000313" key="2">
    <source>
        <dbReference type="EMBL" id="WNF28786.1"/>
    </source>
</evidence>
<keyword evidence="2" id="KW-0489">Methyltransferase</keyword>
<proteinExistence type="predicted"/>
<dbReference type="GO" id="GO:0008168">
    <property type="term" value="F:methyltransferase activity"/>
    <property type="evidence" value="ECO:0007669"/>
    <property type="project" value="UniProtKB-KW"/>
</dbReference>
<dbReference type="PANTHER" id="PTHR42912">
    <property type="entry name" value="METHYLTRANSFERASE"/>
    <property type="match status" value="1"/>
</dbReference>
<dbReference type="CDD" id="cd02440">
    <property type="entry name" value="AdoMet_MTases"/>
    <property type="match status" value="1"/>
</dbReference>
<dbReference type="Pfam" id="PF08241">
    <property type="entry name" value="Methyltransf_11"/>
    <property type="match status" value="1"/>
</dbReference>
<dbReference type="Proteomes" id="UP001303236">
    <property type="component" value="Chromosome"/>
</dbReference>
<feature type="domain" description="Methyltransferase type 11" evidence="1">
    <location>
        <begin position="48"/>
        <end position="143"/>
    </location>
</feature>
<dbReference type="EMBL" id="CP134500">
    <property type="protein sequence ID" value="WNF28786.1"/>
    <property type="molecule type" value="Genomic_DNA"/>
</dbReference>
<reference evidence="2 3" key="1">
    <citation type="submission" date="2023-09" db="EMBL/GenBank/DDBJ databases">
        <title>Genome completion map analysis of the actinomycetes C11-1.</title>
        <authorList>
            <person name="Qin P."/>
            <person name="Guan P."/>
        </authorList>
    </citation>
    <scope>NUCLEOTIDE SEQUENCE [LARGE SCALE GENOMIC DNA]</scope>
    <source>
        <strain evidence="2 3">C11-1</strain>
    </source>
</reference>
<dbReference type="InterPro" id="IPR050508">
    <property type="entry name" value="Methyltransf_Superfamily"/>
</dbReference>
<name>A0ABY9W629_9ACTN</name>
<dbReference type="EC" id="2.1.-.-" evidence="2"/>
<accession>A0ABY9W629</accession>
<evidence type="ECO:0000313" key="3">
    <source>
        <dbReference type="Proteomes" id="UP001303236"/>
    </source>
</evidence>
<organism evidence="2 3">
    <name type="scientific">Streptomyces durocortorensis</name>
    <dbReference type="NCBI Taxonomy" id="2811104"/>
    <lineage>
        <taxon>Bacteria</taxon>
        <taxon>Bacillati</taxon>
        <taxon>Actinomycetota</taxon>
        <taxon>Actinomycetes</taxon>
        <taxon>Kitasatosporales</taxon>
        <taxon>Streptomycetaceae</taxon>
        <taxon>Streptomyces</taxon>
    </lineage>
</organism>
<protein>
    <submittedName>
        <fullName evidence="2">Class I SAM-dependent methyltransferase</fullName>
        <ecNumber evidence="2">2.1.-.-</ecNumber>
    </submittedName>
</protein>
<keyword evidence="2" id="KW-0808">Transferase</keyword>
<dbReference type="InterPro" id="IPR013216">
    <property type="entry name" value="Methyltransf_11"/>
</dbReference>
<dbReference type="GO" id="GO:0032259">
    <property type="term" value="P:methylation"/>
    <property type="evidence" value="ECO:0007669"/>
    <property type="project" value="UniProtKB-KW"/>
</dbReference>
<sequence length="287" mass="31286">MSEIAGGTPAPDSSYWAADRYQHIANRLMPISTAMCDLAKLRANELVLDVGCSTGNASLTAARRQCKTTGIDLDPGMLAVAARRAETEMLAVTFRRADMQRLPFSDESFDAVLSAYAAMFAEDARATVAELLRVCRPNGRIVLAHWDPDSVITGMFALLNAYCPDVDDGTDVASRWGTADGLSELFGANATIYTRPRHIHVEAVSAKHWAENICLNFGPARQTLAAVDADTGRQVRHELAELFHRYDETDTPGVARIRVDYLEGMVTPIRRTYVKAAPSAQGSRPGI</sequence>
<dbReference type="SUPFAM" id="SSF53335">
    <property type="entry name" value="S-adenosyl-L-methionine-dependent methyltransferases"/>
    <property type="match status" value="1"/>
</dbReference>
<gene>
    <name evidence="2" type="ORF">RI138_19235</name>
</gene>